<dbReference type="InterPro" id="IPR016039">
    <property type="entry name" value="Thiolase-like"/>
</dbReference>
<dbReference type="AlphaFoldDB" id="A0A3S3RUQ2"/>
<feature type="domain" description="Ketosynthase family 3 (KS3)" evidence="10">
    <location>
        <begin position="21"/>
        <end position="186"/>
    </location>
</feature>
<evidence type="ECO:0000256" key="4">
    <source>
        <dbReference type="ARBA" id="ARBA00022832"/>
    </source>
</evidence>
<dbReference type="Pfam" id="PF00109">
    <property type="entry name" value="ketoacyl-synt"/>
    <property type="match status" value="2"/>
</dbReference>
<dbReference type="OrthoDB" id="329835at2759"/>
<protein>
    <submittedName>
        <fullName evidence="12">Fatty acid synthase-like protein</fullName>
    </submittedName>
</protein>
<evidence type="ECO:0000256" key="1">
    <source>
        <dbReference type="ARBA" id="ARBA00022450"/>
    </source>
</evidence>
<dbReference type="PANTHER" id="PTHR43775">
    <property type="entry name" value="FATTY ACID SYNTHASE"/>
    <property type="match status" value="1"/>
</dbReference>
<dbReference type="EMBL" id="NCKU01005120">
    <property type="protein sequence ID" value="RWS04989.1"/>
    <property type="molecule type" value="Genomic_DNA"/>
</dbReference>
<evidence type="ECO:0000256" key="3">
    <source>
        <dbReference type="ARBA" id="ARBA00022679"/>
    </source>
</evidence>
<evidence type="ECO:0000256" key="9">
    <source>
        <dbReference type="ARBA" id="ARBA00023268"/>
    </source>
</evidence>
<dbReference type="InterPro" id="IPR018201">
    <property type="entry name" value="Ketoacyl_synth_AS"/>
</dbReference>
<dbReference type="GO" id="GO:0016491">
    <property type="term" value="F:oxidoreductase activity"/>
    <property type="evidence" value="ECO:0007669"/>
    <property type="project" value="UniProtKB-KW"/>
</dbReference>
<dbReference type="GO" id="GO:0004315">
    <property type="term" value="F:3-oxoacyl-[acyl-carrier-protein] synthase activity"/>
    <property type="evidence" value="ECO:0007669"/>
    <property type="project" value="InterPro"/>
</dbReference>
<keyword evidence="6" id="KW-0560">Oxidoreductase</keyword>
<dbReference type="STRING" id="1965070.A0A3S3RUQ2"/>
<dbReference type="GO" id="GO:0004312">
    <property type="term" value="F:fatty acid synthase activity"/>
    <property type="evidence" value="ECO:0007669"/>
    <property type="project" value="TreeGrafter"/>
</dbReference>
<evidence type="ECO:0000259" key="10">
    <source>
        <dbReference type="SMART" id="SM00825"/>
    </source>
</evidence>
<reference evidence="12 13" key="1">
    <citation type="journal article" date="2018" name="Gigascience">
        <title>Genomes of trombidid mites reveal novel predicted allergens and laterally-transferred genes associated with secondary metabolism.</title>
        <authorList>
            <person name="Dong X."/>
            <person name="Chaisiri K."/>
            <person name="Xia D."/>
            <person name="Armstrong S.D."/>
            <person name="Fang Y."/>
            <person name="Donnelly M.J."/>
            <person name="Kadowaki T."/>
            <person name="McGarry J.W."/>
            <person name="Darby A.C."/>
            <person name="Makepeace B.L."/>
        </authorList>
    </citation>
    <scope>NUCLEOTIDE SEQUENCE [LARGE SCALE GENOMIC DNA]</scope>
    <source>
        <strain evidence="12">UoL-WK</strain>
    </source>
</reference>
<evidence type="ECO:0000256" key="2">
    <source>
        <dbReference type="ARBA" id="ARBA00022516"/>
    </source>
</evidence>
<name>A0A3S3RUQ2_9ACAR</name>
<dbReference type="PROSITE" id="PS00606">
    <property type="entry name" value="KS3_1"/>
    <property type="match status" value="1"/>
</dbReference>
<accession>A0A3S3RUQ2</accession>
<keyword evidence="5" id="KW-0521">NADP</keyword>
<organism evidence="12 13">
    <name type="scientific">Dinothrombium tinctorium</name>
    <dbReference type="NCBI Taxonomy" id="1965070"/>
    <lineage>
        <taxon>Eukaryota</taxon>
        <taxon>Metazoa</taxon>
        <taxon>Ecdysozoa</taxon>
        <taxon>Arthropoda</taxon>
        <taxon>Chelicerata</taxon>
        <taxon>Arachnida</taxon>
        <taxon>Acari</taxon>
        <taxon>Acariformes</taxon>
        <taxon>Trombidiformes</taxon>
        <taxon>Prostigmata</taxon>
        <taxon>Anystina</taxon>
        <taxon>Parasitengona</taxon>
        <taxon>Trombidioidea</taxon>
        <taxon>Trombidiidae</taxon>
        <taxon>Dinothrombium</taxon>
    </lineage>
</organism>
<keyword evidence="2" id="KW-0444">Lipid biosynthesis</keyword>
<dbReference type="Gene3D" id="3.40.47.10">
    <property type="match status" value="2"/>
</dbReference>
<keyword evidence="3" id="KW-0808">Transferase</keyword>
<keyword evidence="13" id="KW-1185">Reference proteome</keyword>
<proteinExistence type="predicted"/>
<dbReference type="InterPro" id="IPR020841">
    <property type="entry name" value="PKS_Beta-ketoAc_synthase_dom"/>
</dbReference>
<dbReference type="InterPro" id="IPR014030">
    <property type="entry name" value="Ketoacyl_synth_N"/>
</dbReference>
<keyword evidence="1" id="KW-0596">Phosphopantetheine</keyword>
<keyword evidence="7" id="KW-0443">Lipid metabolism</keyword>
<sequence length="199" mass="22526">MPELIQKENTKEVIWEMNEDIVVSGISGRFPESDNIDELSKNLFENVDMITEDDRRWPIGLYGLPTRSEVEEGLAQDVSKVSGYALTGCSRSMFANRISYTFDFQGPSYAMDTACSSSFLAFQQAILGMRAGQCERAIVGGNEKKVTREFLALLNEVSKIPSSSGMNYRGHMLIKNKTEENESYPREEWEVNGQLWLKL</sequence>
<evidence type="ECO:0000256" key="5">
    <source>
        <dbReference type="ARBA" id="ARBA00022857"/>
    </source>
</evidence>
<dbReference type="SUPFAM" id="SSF53901">
    <property type="entry name" value="Thiolase-like"/>
    <property type="match status" value="1"/>
</dbReference>
<dbReference type="InterPro" id="IPR050091">
    <property type="entry name" value="PKS_NRPS_Biosynth_Enz"/>
</dbReference>
<keyword evidence="8" id="KW-0275">Fatty acid biosynthesis</keyword>
<evidence type="ECO:0000313" key="12">
    <source>
        <dbReference type="EMBL" id="RWS04989.1"/>
    </source>
</evidence>
<evidence type="ECO:0000313" key="11">
    <source>
        <dbReference type="EMBL" id="RWS04982.1"/>
    </source>
</evidence>
<keyword evidence="9" id="KW-0511">Multifunctional enzyme</keyword>
<evidence type="ECO:0000256" key="8">
    <source>
        <dbReference type="ARBA" id="ARBA00023160"/>
    </source>
</evidence>
<dbReference type="Proteomes" id="UP000285301">
    <property type="component" value="Unassembled WGS sequence"/>
</dbReference>
<dbReference type="SMART" id="SM00825">
    <property type="entry name" value="PKS_KS"/>
    <property type="match status" value="1"/>
</dbReference>
<dbReference type="PANTHER" id="PTHR43775:SF7">
    <property type="entry name" value="FATTY ACID SYNTHASE"/>
    <property type="match status" value="1"/>
</dbReference>
<gene>
    <name evidence="12" type="ORF">B4U79_08517</name>
    <name evidence="11" type="ORF">B4U79_15543</name>
</gene>
<evidence type="ECO:0000256" key="7">
    <source>
        <dbReference type="ARBA" id="ARBA00023098"/>
    </source>
</evidence>
<dbReference type="GO" id="GO:0006633">
    <property type="term" value="P:fatty acid biosynthetic process"/>
    <property type="evidence" value="ECO:0007669"/>
    <property type="project" value="UniProtKB-KW"/>
</dbReference>
<comment type="caution">
    <text evidence="12">The sequence shown here is derived from an EMBL/GenBank/DDBJ whole genome shotgun (WGS) entry which is preliminary data.</text>
</comment>
<keyword evidence="4" id="KW-0276">Fatty acid metabolism</keyword>
<evidence type="ECO:0000256" key="6">
    <source>
        <dbReference type="ARBA" id="ARBA00023002"/>
    </source>
</evidence>
<reference evidence="12" key="2">
    <citation type="submission" date="2018-11" db="EMBL/GenBank/DDBJ databases">
        <title>Trombidioid mite genomics.</title>
        <authorList>
            <person name="Dong X."/>
        </authorList>
    </citation>
    <scope>NUCLEOTIDE SEQUENCE</scope>
    <source>
        <strain evidence="12">UoL-WK</strain>
    </source>
</reference>
<dbReference type="EMBL" id="NCKU01005122">
    <property type="protein sequence ID" value="RWS04982.1"/>
    <property type="molecule type" value="Genomic_DNA"/>
</dbReference>
<evidence type="ECO:0000313" key="13">
    <source>
        <dbReference type="Proteomes" id="UP000285301"/>
    </source>
</evidence>